<evidence type="ECO:0000313" key="2">
    <source>
        <dbReference type="EMBL" id="MXU86916.1"/>
    </source>
</evidence>
<feature type="chain" id="PRO_5025489918" description="Secreted protein" evidence="1">
    <location>
        <begin position="20"/>
        <end position="93"/>
    </location>
</feature>
<evidence type="ECO:0008006" key="3">
    <source>
        <dbReference type="Google" id="ProtNLM"/>
    </source>
</evidence>
<proteinExistence type="predicted"/>
<protein>
    <recommendedName>
        <fullName evidence="3">Secreted protein</fullName>
    </recommendedName>
</protein>
<name>A0A6B0UEP3_IXORI</name>
<sequence>MAMFLFMLSCLCHFWDTLTHNKWRMIIIVHVICIDTYFWALPVQFCLLKLAFNASDIVCRTAALKNIVCFAGTMHHLLNHTGIRNPINASSLY</sequence>
<keyword evidence="1" id="KW-0732">Signal</keyword>
<organism evidence="2">
    <name type="scientific">Ixodes ricinus</name>
    <name type="common">Common tick</name>
    <name type="synonym">Acarus ricinus</name>
    <dbReference type="NCBI Taxonomy" id="34613"/>
    <lineage>
        <taxon>Eukaryota</taxon>
        <taxon>Metazoa</taxon>
        <taxon>Ecdysozoa</taxon>
        <taxon>Arthropoda</taxon>
        <taxon>Chelicerata</taxon>
        <taxon>Arachnida</taxon>
        <taxon>Acari</taxon>
        <taxon>Parasitiformes</taxon>
        <taxon>Ixodida</taxon>
        <taxon>Ixodoidea</taxon>
        <taxon>Ixodidae</taxon>
        <taxon>Ixodinae</taxon>
        <taxon>Ixodes</taxon>
    </lineage>
</organism>
<dbReference type="AlphaFoldDB" id="A0A6B0UEP3"/>
<feature type="signal peptide" evidence="1">
    <location>
        <begin position="1"/>
        <end position="19"/>
    </location>
</feature>
<dbReference type="EMBL" id="GIFC01004833">
    <property type="protein sequence ID" value="MXU86916.1"/>
    <property type="molecule type" value="Transcribed_RNA"/>
</dbReference>
<accession>A0A6B0UEP3</accession>
<reference evidence="2" key="1">
    <citation type="submission" date="2019-12" db="EMBL/GenBank/DDBJ databases">
        <title>An insight into the sialome of adult female Ixodes ricinus ticks feeding for 6 days.</title>
        <authorList>
            <person name="Perner J."/>
            <person name="Ribeiro J.M.C."/>
        </authorList>
    </citation>
    <scope>NUCLEOTIDE SEQUENCE</scope>
    <source>
        <strain evidence="2">Semi-engorged</strain>
        <tissue evidence="2">Salivary glands</tissue>
    </source>
</reference>
<evidence type="ECO:0000256" key="1">
    <source>
        <dbReference type="SAM" id="SignalP"/>
    </source>
</evidence>